<sequence length="339" mass="37847">INIVKWSSQGMLRLTQEAMNELFQPTVNNIIKHIGRKNGAGWMGGGTQKASSWMRKRRFRLCRSPPDRGADGEARGARRAFPLPGWRLCGVAHAAEGGAEGPREVLPHHHPPRRRLDHPQGRRPVRPGSHRGESSGVPPGMPASDRRLLPGQGAAVPSDLRRGRPQPLRGRPPPSREAPHQGRPRVVHRRPGPLRLRGPVGGPGGGGEEELHARSPGPEEDHRQHLLQPDGRRHLHLRPRREEVRHDNPGPARASAAPRGGGRSRGRRSGQKGDQGHHAVRRHGDQSHRRGRPVQQIRPLLHRLSVKLRRSRKREQGLEKKKTFGRGIFVFLNMVLWEG</sequence>
<dbReference type="OrthoDB" id="2963168at2759"/>
<feature type="compositionally biased region" description="Basic residues" evidence="1">
    <location>
        <begin position="182"/>
        <end position="192"/>
    </location>
</feature>
<comment type="caution">
    <text evidence="2">The sequence shown here is derived from an EMBL/GenBank/DDBJ whole genome shotgun (WGS) entry which is preliminary data.</text>
</comment>
<dbReference type="EMBL" id="CAAE01014779">
    <property type="protein sequence ID" value="CAG05729.1"/>
    <property type="molecule type" value="Genomic_DNA"/>
</dbReference>
<accession>Q4S0V3</accession>
<protein>
    <submittedName>
        <fullName evidence="2">(spotted green pufferfish) hypothetical protein</fullName>
    </submittedName>
</protein>
<dbReference type="KEGG" id="tng:GSTEN00025855G001"/>
<feature type="compositionally biased region" description="Basic and acidic residues" evidence="1">
    <location>
        <begin position="209"/>
        <end position="224"/>
    </location>
</feature>
<feature type="compositionally biased region" description="Low complexity" evidence="1">
    <location>
        <begin position="249"/>
        <end position="258"/>
    </location>
</feature>
<reference evidence="2" key="2">
    <citation type="submission" date="2004-02" db="EMBL/GenBank/DDBJ databases">
        <authorList>
            <consortium name="Genoscope"/>
            <consortium name="Whitehead Institute Centre for Genome Research"/>
        </authorList>
    </citation>
    <scope>NUCLEOTIDE SEQUENCE</scope>
</reference>
<feature type="non-terminal residue" evidence="2">
    <location>
        <position position="1"/>
    </location>
</feature>
<dbReference type="AlphaFoldDB" id="Q4S0V3"/>
<evidence type="ECO:0000313" key="2">
    <source>
        <dbReference type="EMBL" id="CAG05729.1"/>
    </source>
</evidence>
<feature type="compositionally biased region" description="Basic residues" evidence="1">
    <location>
        <begin position="108"/>
        <end position="129"/>
    </location>
</feature>
<name>Q4S0V3_TETNG</name>
<evidence type="ECO:0000256" key="1">
    <source>
        <dbReference type="SAM" id="MobiDB-lite"/>
    </source>
</evidence>
<organism evidence="2">
    <name type="scientific">Tetraodon nigroviridis</name>
    <name type="common">Spotted green pufferfish</name>
    <name type="synonym">Chelonodon nigroviridis</name>
    <dbReference type="NCBI Taxonomy" id="99883"/>
    <lineage>
        <taxon>Eukaryota</taxon>
        <taxon>Metazoa</taxon>
        <taxon>Chordata</taxon>
        <taxon>Craniata</taxon>
        <taxon>Vertebrata</taxon>
        <taxon>Euteleostomi</taxon>
        <taxon>Actinopterygii</taxon>
        <taxon>Neopterygii</taxon>
        <taxon>Teleostei</taxon>
        <taxon>Neoteleostei</taxon>
        <taxon>Acanthomorphata</taxon>
        <taxon>Eupercaria</taxon>
        <taxon>Tetraodontiformes</taxon>
        <taxon>Tetradontoidea</taxon>
        <taxon>Tetraodontidae</taxon>
        <taxon>Tetraodon</taxon>
    </lineage>
</organism>
<feature type="compositionally biased region" description="Basic and acidic residues" evidence="1">
    <location>
        <begin position="274"/>
        <end position="288"/>
    </location>
</feature>
<proteinExistence type="predicted"/>
<reference evidence="2" key="1">
    <citation type="journal article" date="2004" name="Nature">
        <title>Genome duplication in the teleost fish Tetraodon nigroviridis reveals the early vertebrate proto-karyotype.</title>
        <authorList>
            <person name="Jaillon O."/>
            <person name="Aury J.-M."/>
            <person name="Brunet F."/>
            <person name="Petit J.-L."/>
            <person name="Stange-Thomann N."/>
            <person name="Mauceli E."/>
            <person name="Bouneau L."/>
            <person name="Fischer C."/>
            <person name="Ozouf-Costaz C."/>
            <person name="Bernot A."/>
            <person name="Nicaud S."/>
            <person name="Jaffe D."/>
            <person name="Fisher S."/>
            <person name="Lutfalla G."/>
            <person name="Dossat C."/>
            <person name="Segurens B."/>
            <person name="Dasilva C."/>
            <person name="Salanoubat M."/>
            <person name="Levy M."/>
            <person name="Boudet N."/>
            <person name="Castellano S."/>
            <person name="Anthouard V."/>
            <person name="Jubin C."/>
            <person name="Castelli V."/>
            <person name="Katinka M."/>
            <person name="Vacherie B."/>
            <person name="Biemont C."/>
            <person name="Skalli Z."/>
            <person name="Cattolico L."/>
            <person name="Poulain J."/>
            <person name="De Berardinis V."/>
            <person name="Cruaud C."/>
            <person name="Duprat S."/>
            <person name="Brottier P."/>
            <person name="Coutanceau J.-P."/>
            <person name="Gouzy J."/>
            <person name="Parra G."/>
            <person name="Lardier G."/>
            <person name="Chapple C."/>
            <person name="McKernan K.J."/>
            <person name="McEwan P."/>
            <person name="Bosak S."/>
            <person name="Kellis M."/>
            <person name="Volff J.-N."/>
            <person name="Guigo R."/>
            <person name="Zody M.C."/>
            <person name="Mesirov J."/>
            <person name="Lindblad-Toh K."/>
            <person name="Birren B."/>
            <person name="Nusbaum C."/>
            <person name="Kahn D."/>
            <person name="Robinson-Rechavi M."/>
            <person name="Laudet V."/>
            <person name="Schachter V."/>
            <person name="Quetier F."/>
            <person name="Saurin W."/>
            <person name="Scarpelli C."/>
            <person name="Wincker P."/>
            <person name="Lander E.S."/>
            <person name="Weissenbach J."/>
            <person name="Roest Crollius H."/>
        </authorList>
    </citation>
    <scope>NUCLEOTIDE SEQUENCE [LARGE SCALE GENOMIC DNA]</scope>
</reference>
<gene>
    <name evidence="2" type="ORF">GSTENG00025855001</name>
</gene>
<feature type="region of interest" description="Disordered" evidence="1">
    <location>
        <begin position="99"/>
        <end position="300"/>
    </location>
</feature>